<accession>A0A266ZVY8</accession>
<sequence length="111" mass="12280">MTQRATVALGKRIKELRLAKGWTQAELAEVLGCEAMTVSRYERGEYAPSIEVLEQISLALNASLDLFFVSQEQPAPTSSNLRHDLCDIAYQADEEALREIVGAAKKILSNK</sequence>
<dbReference type="OrthoDB" id="7349669at2"/>
<dbReference type="AlphaFoldDB" id="A0A266ZVY8"/>
<dbReference type="SUPFAM" id="SSF47413">
    <property type="entry name" value="lambda repressor-like DNA-binding domains"/>
    <property type="match status" value="1"/>
</dbReference>
<evidence type="ECO:0000259" key="2">
    <source>
        <dbReference type="PROSITE" id="PS50943"/>
    </source>
</evidence>
<dbReference type="InterPro" id="IPR010982">
    <property type="entry name" value="Lambda_DNA-bd_dom_sf"/>
</dbReference>
<feature type="domain" description="HTH cro/C1-type" evidence="2">
    <location>
        <begin position="13"/>
        <end position="67"/>
    </location>
</feature>
<comment type="caution">
    <text evidence="3">The sequence shown here is derived from an EMBL/GenBank/DDBJ whole genome shotgun (WGS) entry which is preliminary data.</text>
</comment>
<dbReference type="PANTHER" id="PTHR46558">
    <property type="entry name" value="TRACRIPTIONAL REGULATORY PROTEIN-RELATED-RELATED"/>
    <property type="match status" value="1"/>
</dbReference>
<dbReference type="InterPro" id="IPR001387">
    <property type="entry name" value="Cro/C1-type_HTH"/>
</dbReference>
<dbReference type="Proteomes" id="UP000215861">
    <property type="component" value="Unassembled WGS sequence"/>
</dbReference>
<dbReference type="Pfam" id="PF01381">
    <property type="entry name" value="HTH_3"/>
    <property type="match status" value="1"/>
</dbReference>
<name>A0A266ZVY8_PSEFR</name>
<proteinExistence type="predicted"/>
<evidence type="ECO:0000313" key="3">
    <source>
        <dbReference type="EMBL" id="PAA03674.1"/>
    </source>
</evidence>
<dbReference type="GO" id="GO:0003677">
    <property type="term" value="F:DNA binding"/>
    <property type="evidence" value="ECO:0007669"/>
    <property type="project" value="UniProtKB-KW"/>
</dbReference>
<dbReference type="PANTHER" id="PTHR46558:SF4">
    <property type="entry name" value="DNA-BIDING PHAGE PROTEIN"/>
    <property type="match status" value="1"/>
</dbReference>
<dbReference type="CDD" id="cd00093">
    <property type="entry name" value="HTH_XRE"/>
    <property type="match status" value="1"/>
</dbReference>
<evidence type="ECO:0000313" key="4">
    <source>
        <dbReference type="Proteomes" id="UP000215861"/>
    </source>
</evidence>
<evidence type="ECO:0000256" key="1">
    <source>
        <dbReference type="ARBA" id="ARBA00023125"/>
    </source>
</evidence>
<dbReference type="SMART" id="SM00530">
    <property type="entry name" value="HTH_XRE"/>
    <property type="match status" value="1"/>
</dbReference>
<dbReference type="PROSITE" id="PS50943">
    <property type="entry name" value="HTH_CROC1"/>
    <property type="match status" value="1"/>
</dbReference>
<reference evidence="3 4" key="1">
    <citation type="submission" date="2017-08" db="EMBL/GenBank/DDBJ databases">
        <title>Genomic and metabolic characterisation of spoilage-associated Pseudomonas species.</title>
        <authorList>
            <person name="Stanborough T."/>
            <person name="Fegan N."/>
            <person name="Powell S.M."/>
            <person name="Singh T."/>
            <person name="Tamplin M.L."/>
            <person name="Chandry P.S."/>
        </authorList>
    </citation>
    <scope>NUCLEOTIDE SEQUENCE [LARGE SCALE GENOMIC DNA]</scope>
    <source>
        <strain evidence="3 4">F1801</strain>
    </source>
</reference>
<dbReference type="EMBL" id="NQKQ01000044">
    <property type="protein sequence ID" value="PAA03674.1"/>
    <property type="molecule type" value="Genomic_DNA"/>
</dbReference>
<gene>
    <name evidence="3" type="ORF">CJU81_23180</name>
</gene>
<dbReference type="RefSeq" id="WP_095038402.1">
    <property type="nucleotide sequence ID" value="NZ_NQKM01000070.1"/>
</dbReference>
<keyword evidence="1" id="KW-0238">DNA-binding</keyword>
<protein>
    <submittedName>
        <fullName evidence="3">Transcriptional regulator</fullName>
    </submittedName>
</protein>
<dbReference type="Gene3D" id="1.10.260.40">
    <property type="entry name" value="lambda repressor-like DNA-binding domains"/>
    <property type="match status" value="1"/>
</dbReference>
<organism evidence="3 4">
    <name type="scientific">Pseudomonas fragi</name>
    <dbReference type="NCBI Taxonomy" id="296"/>
    <lineage>
        <taxon>Bacteria</taxon>
        <taxon>Pseudomonadati</taxon>
        <taxon>Pseudomonadota</taxon>
        <taxon>Gammaproteobacteria</taxon>
        <taxon>Pseudomonadales</taxon>
        <taxon>Pseudomonadaceae</taxon>
        <taxon>Pseudomonas</taxon>
    </lineage>
</organism>